<evidence type="ECO:0000256" key="3">
    <source>
        <dbReference type="ARBA" id="ARBA00035646"/>
    </source>
</evidence>
<dbReference type="GO" id="GO:0031411">
    <property type="term" value="C:gas vesicle"/>
    <property type="evidence" value="ECO:0007669"/>
    <property type="project" value="UniProtKB-SubCell"/>
</dbReference>
<reference evidence="4 5" key="1">
    <citation type="journal article" date="2014" name="Genome Announc.">
        <title>Genome Sequence and Methylome of Soil Bacterium Gemmatirosa kalamazoonensis KBS708T, a Member of the Rarely Cultivated Gemmatimonadetes Phylum.</title>
        <authorList>
            <person name="Debruyn J.M."/>
            <person name="Radosevich M."/>
            <person name="Wommack K.E."/>
            <person name="Polson S.W."/>
            <person name="Hauser L.J."/>
            <person name="Fawaz M.N."/>
            <person name="Korlach J."/>
            <person name="Tsai Y.C."/>
        </authorList>
    </citation>
    <scope>NUCLEOTIDE SEQUENCE [LARGE SCALE GENOMIC DNA]</scope>
    <source>
        <strain evidence="4 5">KBS708</strain>
    </source>
</reference>
<dbReference type="PANTHER" id="PTHR35344:SF4">
    <property type="entry name" value="GAS VESICLE PROTEIN A1"/>
    <property type="match status" value="1"/>
</dbReference>
<sequence length="85" mass="9233">MTHPAPLYPDDDDLDALESDEQLVLADLLNHVLDKGVVIHGSVIISIASIELVSVDLRLVLASVESLVRREKERDAARPAPNDAP</sequence>
<keyword evidence="5" id="KW-1185">Reference proteome</keyword>
<keyword evidence="1" id="KW-0304">Gas vesicle</keyword>
<dbReference type="RefSeq" id="WP_025410013.1">
    <property type="nucleotide sequence ID" value="NZ_CP007128.1"/>
</dbReference>
<dbReference type="InParanoid" id="W0RDF9"/>
<dbReference type="AlphaFoldDB" id="W0RDF9"/>
<dbReference type="KEGG" id="gba:J421_0940"/>
<dbReference type="PANTHER" id="PTHR35344">
    <property type="entry name" value="GAS VESICLE STRUCTURAL PROTEIN 2-RELATED"/>
    <property type="match status" value="1"/>
</dbReference>
<comment type="subcellular location">
    <subcellularLocation>
        <location evidence="2">Gas vesicle</location>
    </subcellularLocation>
</comment>
<dbReference type="Proteomes" id="UP000019151">
    <property type="component" value="Chromosome"/>
</dbReference>
<dbReference type="GO" id="GO:0005198">
    <property type="term" value="F:structural molecule activity"/>
    <property type="evidence" value="ECO:0007669"/>
    <property type="project" value="InterPro"/>
</dbReference>
<dbReference type="EMBL" id="CP007128">
    <property type="protein sequence ID" value="AHG88477.1"/>
    <property type="molecule type" value="Genomic_DNA"/>
</dbReference>
<proteinExistence type="inferred from homology"/>
<protein>
    <submittedName>
        <fullName evidence="4">Gas vesicle protein GVPa</fullName>
    </submittedName>
</protein>
<evidence type="ECO:0000313" key="4">
    <source>
        <dbReference type="EMBL" id="AHG88477.1"/>
    </source>
</evidence>
<comment type="similarity">
    <text evidence="3">Belongs to the gas vesicle GvpA family.</text>
</comment>
<dbReference type="Pfam" id="PF00741">
    <property type="entry name" value="Gas_vesicle"/>
    <property type="match status" value="1"/>
</dbReference>
<organism evidence="4 5">
    <name type="scientific">Gemmatirosa kalamazoonensis</name>
    <dbReference type="NCBI Taxonomy" id="861299"/>
    <lineage>
        <taxon>Bacteria</taxon>
        <taxon>Pseudomonadati</taxon>
        <taxon>Gemmatimonadota</taxon>
        <taxon>Gemmatimonadia</taxon>
        <taxon>Gemmatimonadales</taxon>
        <taxon>Gemmatimonadaceae</taxon>
        <taxon>Gemmatirosa</taxon>
    </lineage>
</organism>
<dbReference type="HOGENOM" id="CLU_2507974_0_0_0"/>
<evidence type="ECO:0000256" key="2">
    <source>
        <dbReference type="ARBA" id="ARBA00035108"/>
    </source>
</evidence>
<dbReference type="InterPro" id="IPR000638">
    <property type="entry name" value="Gas-vesicle_GvpA-like"/>
</dbReference>
<gene>
    <name evidence="4" type="ORF">J421_0940</name>
</gene>
<accession>W0RDF9</accession>
<dbReference type="InterPro" id="IPR050530">
    <property type="entry name" value="GvpA"/>
</dbReference>
<name>W0RDF9_9BACT</name>
<evidence type="ECO:0000256" key="1">
    <source>
        <dbReference type="ARBA" id="ARBA00022987"/>
    </source>
</evidence>
<evidence type="ECO:0000313" key="5">
    <source>
        <dbReference type="Proteomes" id="UP000019151"/>
    </source>
</evidence>
<dbReference type="STRING" id="861299.J421_0940"/>
<dbReference type="GO" id="GO:0012506">
    <property type="term" value="C:vesicle membrane"/>
    <property type="evidence" value="ECO:0007669"/>
    <property type="project" value="InterPro"/>
</dbReference>